<evidence type="ECO:0000313" key="1">
    <source>
        <dbReference type="EMBL" id="CDW48887.1"/>
    </source>
</evidence>
<dbReference type="EMBL" id="HACA01031526">
    <property type="protein sequence ID" value="CDW48887.1"/>
    <property type="molecule type" value="Transcribed_RNA"/>
</dbReference>
<proteinExistence type="predicted"/>
<protein>
    <submittedName>
        <fullName evidence="1">Uncharacterized protein</fullName>
    </submittedName>
</protein>
<name>A0A0K2VFF4_LEPSM</name>
<organism evidence="1">
    <name type="scientific">Lepeophtheirus salmonis</name>
    <name type="common">Salmon louse</name>
    <name type="synonym">Caligus salmonis</name>
    <dbReference type="NCBI Taxonomy" id="72036"/>
    <lineage>
        <taxon>Eukaryota</taxon>
        <taxon>Metazoa</taxon>
        <taxon>Ecdysozoa</taxon>
        <taxon>Arthropoda</taxon>
        <taxon>Crustacea</taxon>
        <taxon>Multicrustacea</taxon>
        <taxon>Hexanauplia</taxon>
        <taxon>Copepoda</taxon>
        <taxon>Siphonostomatoida</taxon>
        <taxon>Caligidae</taxon>
        <taxon>Lepeophtheirus</taxon>
    </lineage>
</organism>
<reference evidence="1" key="1">
    <citation type="submission" date="2014-05" db="EMBL/GenBank/DDBJ databases">
        <authorList>
            <person name="Chronopoulou M."/>
        </authorList>
    </citation>
    <scope>NUCLEOTIDE SEQUENCE</scope>
    <source>
        <tissue evidence="1">Whole organism</tissue>
    </source>
</reference>
<sequence length="13" mass="1393">MKSFSTLPASLPN</sequence>
<accession>A0A0K2VFF4</accession>